<dbReference type="GO" id="GO:0008270">
    <property type="term" value="F:zinc ion binding"/>
    <property type="evidence" value="ECO:0007669"/>
    <property type="project" value="UniProtKB-KW"/>
</dbReference>
<name>A0A401H2B3_9APHY</name>
<feature type="domain" description="CCHC-type" evidence="5">
    <location>
        <begin position="30"/>
        <end position="45"/>
    </location>
</feature>
<feature type="domain" description="CCHC-type" evidence="5">
    <location>
        <begin position="144"/>
        <end position="159"/>
    </location>
</feature>
<dbReference type="SUPFAM" id="SSF57756">
    <property type="entry name" value="Retrovirus zinc finger-like domains"/>
    <property type="match status" value="6"/>
</dbReference>
<dbReference type="GO" id="GO:0003676">
    <property type="term" value="F:nucleic acid binding"/>
    <property type="evidence" value="ECO:0007669"/>
    <property type="project" value="InterPro"/>
</dbReference>
<dbReference type="InterPro" id="IPR011990">
    <property type="entry name" value="TPR-like_helical_dom_sf"/>
</dbReference>
<proteinExistence type="predicted"/>
<evidence type="ECO:0000256" key="2">
    <source>
        <dbReference type="PROSITE-ProRule" id="PRU00047"/>
    </source>
</evidence>
<dbReference type="Proteomes" id="UP000287166">
    <property type="component" value="Unassembled WGS sequence"/>
</dbReference>
<dbReference type="GeneID" id="38785417"/>
<dbReference type="InterPro" id="IPR001878">
    <property type="entry name" value="Znf_CCHC"/>
</dbReference>
<gene>
    <name evidence="6" type="ORF">SCP_1303160</name>
</gene>
<dbReference type="AlphaFoldDB" id="A0A401H2B3"/>
<evidence type="ECO:0000259" key="4">
    <source>
        <dbReference type="PROSITE" id="PS50076"/>
    </source>
</evidence>
<dbReference type="SUPFAM" id="SSF46565">
    <property type="entry name" value="Chaperone J-domain"/>
    <property type="match status" value="1"/>
</dbReference>
<dbReference type="InterPro" id="IPR001623">
    <property type="entry name" value="DnaJ_domain"/>
</dbReference>
<protein>
    <submittedName>
        <fullName evidence="6">DnaJ-domain-containing protein</fullName>
    </submittedName>
</protein>
<evidence type="ECO:0000313" key="7">
    <source>
        <dbReference type="Proteomes" id="UP000287166"/>
    </source>
</evidence>
<feature type="region of interest" description="Disordered" evidence="3">
    <location>
        <begin position="728"/>
        <end position="771"/>
    </location>
</feature>
<dbReference type="STRING" id="139825.A0A401H2B3"/>
<keyword evidence="2" id="KW-0862">Zinc</keyword>
<dbReference type="InterPro" id="IPR018253">
    <property type="entry name" value="DnaJ_domain_CS"/>
</dbReference>
<feature type="compositionally biased region" description="Acidic residues" evidence="3">
    <location>
        <begin position="741"/>
        <end position="758"/>
    </location>
</feature>
<feature type="domain" description="CCHC-type" evidence="5">
    <location>
        <begin position="164"/>
        <end position="180"/>
    </location>
</feature>
<feature type="domain" description="CCHC-type" evidence="5">
    <location>
        <begin position="52"/>
        <end position="68"/>
    </location>
</feature>
<evidence type="ECO:0000259" key="5">
    <source>
        <dbReference type="PROSITE" id="PS50158"/>
    </source>
</evidence>
<dbReference type="RefSeq" id="XP_027619413.1">
    <property type="nucleotide sequence ID" value="XM_027763612.1"/>
</dbReference>
<dbReference type="InterPro" id="IPR036869">
    <property type="entry name" value="J_dom_sf"/>
</dbReference>
<sequence>MAESAERKYCYKCGKNDHTPTECSSNERLCFNCQEPGHQSRACPKPKGFLNRKCGGCSKKGHTSADCPVRSEWICRNCEQSGHGHWECLKPRGCSKIICRRCQEKGHLANECPNRAKWHCANCNTNGHMHFECPKPRGYLKMTCRRCEEIGHLASECPNRSKWRCLNCKEHGHFQHECTKPRQKTCFSCGEAGHTLPQCPKRVCFKCGATGHQGRTCPNPPRSQQASCSRCGGRNHFPGQCPVSKAQPNSKPEHTHEKEHSNAAAGTQGGANSDNAKQETQKTREQWKPNPAASSMLSRAQAALLCDEYRSAIALLTDAIALDRGIADIYSTRGIAYAKCKDYLSALADFQLASSLAGYKPSVKVLIQTARCRFRLGSHSAALLAIREALSIEPGDQDALTLKCRLLDLGSHIERYHGARSRKHWRAARTSYEACLTVFADESVDCPAEIQCWGIELLIAEGNWVVAMRTADELVHSKSHTIEVKILRALVLFLSGKLPPAFDQIVAVLKLDPDNTSARVLRARIKEVRRLKDEGNSHFQGQEWIEAVMKYSSALEMVTEKEEDCKGCLLRAILLLNRATARSKIKLYAEGLKDVNTALALDPSYFKAYCARGRIYVGLELYESAVEDFKSALEHGAALLNATDARTLKEELECAERDAERERKKDKDYYKILGLKRTCSATEIKKAYRTESLKHHPDKGGVAEKFKVVAEAYETLSDPAARRVYDAKWPQPDRHGYSSYYDDEDGYDDDDDDDDDGFYDQRYHRNGYQYD</sequence>
<dbReference type="EMBL" id="BFAD01000013">
    <property type="protein sequence ID" value="GBE88500.1"/>
    <property type="molecule type" value="Genomic_DNA"/>
</dbReference>
<organism evidence="6 7">
    <name type="scientific">Sparassis crispa</name>
    <dbReference type="NCBI Taxonomy" id="139825"/>
    <lineage>
        <taxon>Eukaryota</taxon>
        <taxon>Fungi</taxon>
        <taxon>Dikarya</taxon>
        <taxon>Basidiomycota</taxon>
        <taxon>Agaricomycotina</taxon>
        <taxon>Agaricomycetes</taxon>
        <taxon>Polyporales</taxon>
        <taxon>Sparassidaceae</taxon>
        <taxon>Sparassis</taxon>
    </lineage>
</organism>
<dbReference type="SMART" id="SM00271">
    <property type="entry name" value="DnaJ"/>
    <property type="match status" value="1"/>
</dbReference>
<feature type="domain" description="CCHC-type" evidence="5">
    <location>
        <begin position="99"/>
        <end position="114"/>
    </location>
</feature>
<reference evidence="6 7" key="1">
    <citation type="journal article" date="2018" name="Sci. Rep.">
        <title>Genome sequence of the cauliflower mushroom Sparassis crispa (Hanabiratake) and its association with beneficial usage.</title>
        <authorList>
            <person name="Kiyama R."/>
            <person name="Furutani Y."/>
            <person name="Kawaguchi K."/>
            <person name="Nakanishi T."/>
        </authorList>
    </citation>
    <scope>NUCLEOTIDE SEQUENCE [LARGE SCALE GENOMIC DNA]</scope>
</reference>
<evidence type="ECO:0000313" key="6">
    <source>
        <dbReference type="EMBL" id="GBE88500.1"/>
    </source>
</evidence>
<dbReference type="PANTHER" id="PTHR44200">
    <property type="entry name" value="DNAJ HOMOLOG SUBFAMILY C MEMBER 7"/>
    <property type="match status" value="1"/>
</dbReference>
<feature type="domain" description="J" evidence="4">
    <location>
        <begin position="668"/>
        <end position="729"/>
    </location>
</feature>
<keyword evidence="2" id="KW-0863">Zinc-finger</keyword>
<dbReference type="InParanoid" id="A0A401H2B3"/>
<dbReference type="Gene3D" id="4.10.60.10">
    <property type="entry name" value="Zinc finger, CCHC-type"/>
    <property type="match status" value="5"/>
</dbReference>
<feature type="domain" description="CCHC-type" evidence="5">
    <location>
        <begin position="186"/>
        <end position="201"/>
    </location>
</feature>
<evidence type="ECO:0000256" key="1">
    <source>
        <dbReference type="ARBA" id="ARBA00022664"/>
    </source>
</evidence>
<accession>A0A401H2B3</accession>
<dbReference type="PROSITE" id="PS00636">
    <property type="entry name" value="DNAJ_1"/>
    <property type="match status" value="1"/>
</dbReference>
<dbReference type="SMART" id="SM00343">
    <property type="entry name" value="ZnF_C2HC"/>
    <property type="match status" value="11"/>
</dbReference>
<dbReference type="SUPFAM" id="SSF48452">
    <property type="entry name" value="TPR-like"/>
    <property type="match status" value="3"/>
</dbReference>
<dbReference type="Pfam" id="PF00226">
    <property type="entry name" value="DnaJ"/>
    <property type="match status" value="1"/>
</dbReference>
<dbReference type="InterPro" id="IPR019734">
    <property type="entry name" value="TPR_rpt"/>
</dbReference>
<dbReference type="GO" id="GO:0006397">
    <property type="term" value="P:mRNA processing"/>
    <property type="evidence" value="ECO:0007669"/>
    <property type="project" value="UniProtKB-KW"/>
</dbReference>
<dbReference type="InterPro" id="IPR052758">
    <property type="entry name" value="SRC_co-chaperone"/>
</dbReference>
<dbReference type="InterPro" id="IPR036875">
    <property type="entry name" value="Znf_CCHC_sf"/>
</dbReference>
<dbReference type="Gene3D" id="1.10.287.110">
    <property type="entry name" value="DnaJ domain"/>
    <property type="match status" value="1"/>
</dbReference>
<dbReference type="Gene3D" id="1.25.40.10">
    <property type="entry name" value="Tetratricopeptide repeat domain"/>
    <property type="match status" value="1"/>
</dbReference>
<feature type="domain" description="CCHC-type" evidence="5">
    <location>
        <begin position="204"/>
        <end position="219"/>
    </location>
</feature>
<keyword evidence="7" id="KW-1185">Reference proteome</keyword>
<dbReference type="PROSITE" id="PS50076">
    <property type="entry name" value="DNAJ_2"/>
    <property type="match status" value="1"/>
</dbReference>
<dbReference type="OrthoDB" id="10250354at2759"/>
<feature type="compositionally biased region" description="Basic and acidic residues" evidence="3">
    <location>
        <begin position="276"/>
        <end position="287"/>
    </location>
</feature>
<dbReference type="Pfam" id="PF00098">
    <property type="entry name" value="zf-CCHC"/>
    <property type="match status" value="5"/>
</dbReference>
<dbReference type="FunCoup" id="A0A401H2B3">
    <property type="interactions" value="690"/>
</dbReference>
<dbReference type="PRINTS" id="PR00625">
    <property type="entry name" value="JDOMAIN"/>
</dbReference>
<dbReference type="CDD" id="cd06257">
    <property type="entry name" value="DnaJ"/>
    <property type="match status" value="1"/>
</dbReference>
<feature type="compositionally biased region" description="Basic and acidic residues" evidence="3">
    <location>
        <begin position="251"/>
        <end position="261"/>
    </location>
</feature>
<dbReference type="PROSITE" id="PS50158">
    <property type="entry name" value="ZF_CCHC"/>
    <property type="match status" value="8"/>
</dbReference>
<feature type="region of interest" description="Disordered" evidence="3">
    <location>
        <begin position="242"/>
        <end position="293"/>
    </location>
</feature>
<dbReference type="SMART" id="SM00028">
    <property type="entry name" value="TPR"/>
    <property type="match status" value="7"/>
</dbReference>
<comment type="caution">
    <text evidence="6">The sequence shown here is derived from an EMBL/GenBank/DDBJ whole genome shotgun (WGS) entry which is preliminary data.</text>
</comment>
<feature type="domain" description="CCHC-type" evidence="5">
    <location>
        <begin position="10"/>
        <end position="23"/>
    </location>
</feature>
<keyword evidence="2" id="KW-0479">Metal-binding</keyword>
<evidence type="ECO:0000256" key="3">
    <source>
        <dbReference type="SAM" id="MobiDB-lite"/>
    </source>
</evidence>
<keyword evidence="1" id="KW-0507">mRNA processing</keyword>
<dbReference type="PANTHER" id="PTHR44200:SF1">
    <property type="entry name" value="DNAJ HOMOLOG SUBFAMILY C MEMBER 7"/>
    <property type="match status" value="1"/>
</dbReference>